<keyword evidence="5" id="KW-1185">Reference proteome</keyword>
<feature type="transmembrane region" description="Helical" evidence="2">
    <location>
        <begin position="145"/>
        <end position="164"/>
    </location>
</feature>
<dbReference type="GO" id="GO:0080120">
    <property type="term" value="P:CAAX-box protein maturation"/>
    <property type="evidence" value="ECO:0007669"/>
    <property type="project" value="UniProtKB-ARBA"/>
</dbReference>
<accession>A0A429ZLX9</accession>
<sequence>MITFLDFFLKSYDILNESLLIVNRLKRREDMSTTKGMVLTLITYFLAIGSPVFLTNFLHLTSGSLWLSFSSYLIGTCLLLAFYLLTKNPHPSKPLTKNNVKNIFFYGLLGGLLSILAQLLGQLVYKLLVNSDVSPTNLSFQGSNWLLALITVLILTPIMEELVFRQALTTLITEFFPPWISGILSSAIFAVAHGNDFFIGYFLMGLSFYLIYRRSGSIWSAIISHMVMNLIVLLFSLN</sequence>
<feature type="transmembrane region" description="Helical" evidence="2">
    <location>
        <begin position="197"/>
        <end position="212"/>
    </location>
</feature>
<dbReference type="InterPro" id="IPR052710">
    <property type="entry name" value="CAAX_protease"/>
</dbReference>
<keyword evidence="2" id="KW-0472">Membrane</keyword>
<dbReference type="Proteomes" id="UP000287239">
    <property type="component" value="Unassembled WGS sequence"/>
</dbReference>
<feature type="transmembrane region" description="Helical" evidence="2">
    <location>
        <begin position="65"/>
        <end position="85"/>
    </location>
</feature>
<organism evidence="4 5">
    <name type="scientific">Vagococcus salmoninarum</name>
    <dbReference type="NCBI Taxonomy" id="2739"/>
    <lineage>
        <taxon>Bacteria</taxon>
        <taxon>Bacillati</taxon>
        <taxon>Bacillota</taxon>
        <taxon>Bacilli</taxon>
        <taxon>Lactobacillales</taxon>
        <taxon>Enterococcaceae</taxon>
        <taxon>Vagococcus</taxon>
    </lineage>
</organism>
<evidence type="ECO:0000256" key="2">
    <source>
        <dbReference type="SAM" id="Phobius"/>
    </source>
</evidence>
<comment type="similarity">
    <text evidence="1">Belongs to the UPF0177 family.</text>
</comment>
<proteinExistence type="inferred from homology"/>
<feature type="transmembrane region" description="Helical" evidence="2">
    <location>
        <begin position="105"/>
        <end position="125"/>
    </location>
</feature>
<feature type="domain" description="CAAX prenyl protease 2/Lysostaphin resistance protein A-like" evidence="3">
    <location>
        <begin position="144"/>
        <end position="231"/>
    </location>
</feature>
<dbReference type="EMBL" id="NGJU01000013">
    <property type="protein sequence ID" value="RST94705.1"/>
    <property type="molecule type" value="Genomic_DNA"/>
</dbReference>
<reference evidence="4 5" key="1">
    <citation type="submission" date="2017-05" db="EMBL/GenBank/DDBJ databases">
        <title>Vagococcus spp. assemblies.</title>
        <authorList>
            <person name="Gulvik C.A."/>
        </authorList>
    </citation>
    <scope>NUCLEOTIDE SEQUENCE [LARGE SCALE GENOMIC DNA]</scope>
    <source>
        <strain evidence="4 5">NCFB 2777</strain>
    </source>
</reference>
<dbReference type="OrthoDB" id="2194912at2"/>
<dbReference type="GO" id="GO:0004175">
    <property type="term" value="F:endopeptidase activity"/>
    <property type="evidence" value="ECO:0007669"/>
    <property type="project" value="UniProtKB-ARBA"/>
</dbReference>
<feature type="transmembrane region" description="Helical" evidence="2">
    <location>
        <begin position="219"/>
        <end position="237"/>
    </location>
</feature>
<gene>
    <name evidence="4" type="ORF">CBF35_09180</name>
</gene>
<evidence type="ECO:0000313" key="5">
    <source>
        <dbReference type="Proteomes" id="UP000287239"/>
    </source>
</evidence>
<evidence type="ECO:0000259" key="3">
    <source>
        <dbReference type="Pfam" id="PF02517"/>
    </source>
</evidence>
<dbReference type="PANTHER" id="PTHR36435:SF1">
    <property type="entry name" value="CAAX AMINO TERMINAL PROTEASE FAMILY PROTEIN"/>
    <property type="match status" value="1"/>
</dbReference>
<protein>
    <recommendedName>
        <fullName evidence="3">CAAX prenyl protease 2/Lysostaphin resistance protein A-like domain-containing protein</fullName>
    </recommendedName>
</protein>
<name>A0A429ZLX9_9ENTE</name>
<dbReference type="PANTHER" id="PTHR36435">
    <property type="entry name" value="SLR1288 PROTEIN"/>
    <property type="match status" value="1"/>
</dbReference>
<dbReference type="InterPro" id="IPR003675">
    <property type="entry name" value="Rce1/LyrA-like_dom"/>
</dbReference>
<dbReference type="AlphaFoldDB" id="A0A429ZLX9"/>
<feature type="transmembrane region" description="Helical" evidence="2">
    <location>
        <begin position="36"/>
        <end position="59"/>
    </location>
</feature>
<keyword evidence="2" id="KW-0812">Transmembrane</keyword>
<keyword evidence="2" id="KW-1133">Transmembrane helix</keyword>
<comment type="caution">
    <text evidence="4">The sequence shown here is derived from an EMBL/GenBank/DDBJ whole genome shotgun (WGS) entry which is preliminary data.</text>
</comment>
<feature type="transmembrane region" description="Helical" evidence="2">
    <location>
        <begin position="171"/>
        <end position="191"/>
    </location>
</feature>
<dbReference type="Pfam" id="PF02517">
    <property type="entry name" value="Rce1-like"/>
    <property type="match status" value="1"/>
</dbReference>
<evidence type="ECO:0000313" key="4">
    <source>
        <dbReference type="EMBL" id="RST94705.1"/>
    </source>
</evidence>
<evidence type="ECO:0000256" key="1">
    <source>
        <dbReference type="ARBA" id="ARBA00009067"/>
    </source>
</evidence>